<keyword evidence="10 17" id="KW-0520">NAD</keyword>
<dbReference type="NCBIfam" id="TIGR00197">
    <property type="entry name" value="yjeF_nterm"/>
    <property type="match status" value="1"/>
</dbReference>
<comment type="similarity">
    <text evidence="17">Belongs to the NnrD/CARKD family.</text>
</comment>
<dbReference type="GO" id="GO:0046496">
    <property type="term" value="P:nicotinamide nucleotide metabolic process"/>
    <property type="evidence" value="ECO:0007669"/>
    <property type="project" value="UniProtKB-UniRule"/>
</dbReference>
<evidence type="ECO:0000256" key="15">
    <source>
        <dbReference type="ARBA" id="ARBA00048238"/>
    </source>
</evidence>
<feature type="binding site" evidence="18">
    <location>
        <position position="132"/>
    </location>
    <ligand>
        <name>K(+)</name>
        <dbReference type="ChEBI" id="CHEBI:29103"/>
    </ligand>
</feature>
<dbReference type="PIRSF" id="PIRSF017184">
    <property type="entry name" value="Nnr"/>
    <property type="match status" value="1"/>
</dbReference>
<comment type="similarity">
    <text evidence="4 19">In the C-terminal section; belongs to the NnrD/CARKD family.</text>
</comment>
<dbReference type="InterPro" id="IPR004443">
    <property type="entry name" value="YjeF_N_dom"/>
</dbReference>
<dbReference type="PROSITE" id="PS51383">
    <property type="entry name" value="YJEF_C_3"/>
    <property type="match status" value="1"/>
</dbReference>
<feature type="binding site" evidence="17">
    <location>
        <position position="455"/>
    </location>
    <ligand>
        <name>(6S)-NADPHX</name>
        <dbReference type="ChEBI" id="CHEBI:64076"/>
    </ligand>
</feature>
<evidence type="ECO:0000256" key="5">
    <source>
        <dbReference type="ARBA" id="ARBA00022723"/>
    </source>
</evidence>
<dbReference type="EC" id="4.2.1.136" evidence="19"/>
<evidence type="ECO:0000256" key="17">
    <source>
        <dbReference type="HAMAP-Rule" id="MF_01965"/>
    </source>
</evidence>
<comment type="caution">
    <text evidence="22">The sequence shown here is derived from an EMBL/GenBank/DDBJ whole genome shotgun (WGS) entry which is preliminary data.</text>
</comment>
<protein>
    <recommendedName>
        <fullName evidence="19">Bifunctional NAD(P)H-hydrate repair enzyme</fullName>
    </recommendedName>
    <alternativeName>
        <fullName evidence="19">Nicotinamide nucleotide repair protein</fullName>
    </alternativeName>
    <domain>
        <recommendedName>
            <fullName evidence="19">ADP-dependent (S)-NAD(P)H-hydrate dehydratase</fullName>
            <ecNumber evidence="19">4.2.1.136</ecNumber>
        </recommendedName>
        <alternativeName>
            <fullName evidence="19">ADP-dependent NAD(P)HX dehydratase</fullName>
        </alternativeName>
    </domain>
    <domain>
        <recommendedName>
            <fullName evidence="19">NAD(P)H-hydrate epimerase</fullName>
            <ecNumber evidence="19">5.1.99.6</ecNumber>
        </recommendedName>
    </domain>
</protein>
<dbReference type="Pfam" id="PF03853">
    <property type="entry name" value="YjeF_N"/>
    <property type="match status" value="1"/>
</dbReference>
<evidence type="ECO:0000313" key="23">
    <source>
        <dbReference type="Proteomes" id="UP000091979"/>
    </source>
</evidence>
<dbReference type="NCBIfam" id="TIGR00196">
    <property type="entry name" value="yjeF_cterm"/>
    <property type="match status" value="1"/>
</dbReference>
<comment type="similarity">
    <text evidence="3 19">In the N-terminal section; belongs to the NnrE/AIBP family.</text>
</comment>
<dbReference type="PROSITE" id="PS51385">
    <property type="entry name" value="YJEF_N"/>
    <property type="match status" value="1"/>
</dbReference>
<feature type="binding site" evidence="18">
    <location>
        <position position="63"/>
    </location>
    <ligand>
        <name>K(+)</name>
        <dbReference type="ChEBI" id="CHEBI:29103"/>
    </ligand>
</feature>
<comment type="cofactor">
    <cofactor evidence="17">
        <name>Mg(2+)</name>
        <dbReference type="ChEBI" id="CHEBI:18420"/>
    </cofactor>
</comment>
<evidence type="ECO:0000256" key="14">
    <source>
        <dbReference type="ARBA" id="ARBA00025153"/>
    </source>
</evidence>
<dbReference type="HAMAP" id="MF_01966">
    <property type="entry name" value="NADHX_epimerase"/>
    <property type="match status" value="1"/>
</dbReference>
<evidence type="ECO:0000313" key="22">
    <source>
        <dbReference type="EMBL" id="OBQ55718.1"/>
    </source>
</evidence>
<feature type="binding site" evidence="18">
    <location>
        <position position="170"/>
    </location>
    <ligand>
        <name>K(+)</name>
        <dbReference type="ChEBI" id="CHEBI:29103"/>
    </ligand>
</feature>
<keyword evidence="12 17" id="KW-0456">Lyase</keyword>
<comment type="subunit">
    <text evidence="17">Homotetramer.</text>
</comment>
<feature type="binding site" evidence="18">
    <location>
        <position position="167"/>
    </location>
    <ligand>
        <name>(6S)-NADPHX</name>
        <dbReference type="ChEBI" id="CHEBI:64076"/>
    </ligand>
</feature>
<feature type="domain" description="YjeF C-terminal" evidence="20">
    <location>
        <begin position="233"/>
        <end position="514"/>
    </location>
</feature>
<dbReference type="SUPFAM" id="SSF53613">
    <property type="entry name" value="Ribokinase-like"/>
    <property type="match status" value="1"/>
</dbReference>
<dbReference type="InterPro" id="IPR036652">
    <property type="entry name" value="YjeF_N_dom_sf"/>
</dbReference>
<dbReference type="STRING" id="1560234.SP90_03575"/>
<evidence type="ECO:0000256" key="7">
    <source>
        <dbReference type="ARBA" id="ARBA00022840"/>
    </source>
</evidence>
<feature type="binding site" evidence="17">
    <location>
        <position position="268"/>
    </location>
    <ligand>
        <name>(6S)-NADPHX</name>
        <dbReference type="ChEBI" id="CHEBI:64076"/>
    </ligand>
</feature>
<dbReference type="GO" id="GO:0005524">
    <property type="term" value="F:ATP binding"/>
    <property type="evidence" value="ECO:0007669"/>
    <property type="project" value="UniProtKB-UniRule"/>
</dbReference>
<evidence type="ECO:0000256" key="3">
    <source>
        <dbReference type="ARBA" id="ARBA00006001"/>
    </source>
</evidence>
<dbReference type="GO" id="GO:0052855">
    <property type="term" value="F:ADP-dependent NAD(P)H-hydrate dehydratase activity"/>
    <property type="evidence" value="ECO:0007669"/>
    <property type="project" value="UniProtKB-UniRule"/>
</dbReference>
<dbReference type="GO" id="GO:0052856">
    <property type="term" value="F:NAD(P)HX epimerase activity"/>
    <property type="evidence" value="ECO:0007669"/>
    <property type="project" value="UniProtKB-UniRule"/>
</dbReference>
<evidence type="ECO:0000256" key="12">
    <source>
        <dbReference type="ARBA" id="ARBA00023239"/>
    </source>
</evidence>
<evidence type="ECO:0000256" key="8">
    <source>
        <dbReference type="ARBA" id="ARBA00022857"/>
    </source>
</evidence>
<feature type="binding site" evidence="17">
    <location>
        <position position="454"/>
    </location>
    <ligand>
        <name>AMP</name>
        <dbReference type="ChEBI" id="CHEBI:456215"/>
    </ligand>
</feature>
<evidence type="ECO:0000256" key="6">
    <source>
        <dbReference type="ARBA" id="ARBA00022741"/>
    </source>
</evidence>
<comment type="cofactor">
    <cofactor evidence="18 19">
        <name>K(+)</name>
        <dbReference type="ChEBI" id="CHEBI:29103"/>
    </cofactor>
    <text evidence="18 19">Binds 1 potassium ion per subunit.</text>
</comment>
<reference evidence="22 23" key="1">
    <citation type="submission" date="2015-01" db="EMBL/GenBank/DDBJ databases">
        <title>Desulfovibrio sp. JC271 draft genome sequence.</title>
        <authorList>
            <person name="Shivani Y."/>
            <person name="Subhash Y."/>
            <person name="Sasikala C."/>
            <person name="Ramana C.V."/>
        </authorList>
    </citation>
    <scope>NUCLEOTIDE SEQUENCE [LARGE SCALE GENOMIC DNA]</scope>
    <source>
        <strain evidence="22 23">JC271</strain>
    </source>
</reference>
<keyword evidence="11 18" id="KW-0413">Isomerase</keyword>
<evidence type="ECO:0000256" key="16">
    <source>
        <dbReference type="ARBA" id="ARBA00049209"/>
    </source>
</evidence>
<evidence type="ECO:0000256" key="4">
    <source>
        <dbReference type="ARBA" id="ARBA00009524"/>
    </source>
</evidence>
<comment type="catalytic activity">
    <reaction evidence="1 18 19">
        <text>(6R)-NADHX = (6S)-NADHX</text>
        <dbReference type="Rhea" id="RHEA:32215"/>
        <dbReference type="ChEBI" id="CHEBI:64074"/>
        <dbReference type="ChEBI" id="CHEBI:64075"/>
        <dbReference type="EC" id="5.1.99.6"/>
    </reaction>
</comment>
<accession>A0A1B7XJL4</accession>
<feature type="binding site" evidence="17">
    <location>
        <position position="388"/>
    </location>
    <ligand>
        <name>(6S)-NADPHX</name>
        <dbReference type="ChEBI" id="CHEBI:64076"/>
    </ligand>
</feature>
<comment type="caution">
    <text evidence="18">Lacks conserved residue(s) required for the propagation of feature annotation.</text>
</comment>
<comment type="catalytic activity">
    <reaction evidence="16 17 19">
        <text>(6S)-NADPHX + ADP = AMP + phosphate + NADPH + H(+)</text>
        <dbReference type="Rhea" id="RHEA:32235"/>
        <dbReference type="ChEBI" id="CHEBI:15378"/>
        <dbReference type="ChEBI" id="CHEBI:43474"/>
        <dbReference type="ChEBI" id="CHEBI:57783"/>
        <dbReference type="ChEBI" id="CHEBI:64076"/>
        <dbReference type="ChEBI" id="CHEBI:456215"/>
        <dbReference type="ChEBI" id="CHEBI:456216"/>
        <dbReference type="EC" id="4.2.1.136"/>
    </reaction>
</comment>
<dbReference type="OrthoDB" id="9806925at2"/>
<comment type="function">
    <text evidence="17">Catalyzes the dehydration of the S-form of NAD(P)HX at the expense of ADP, which is converted to AMP. Together with NAD(P)HX epimerase, which catalyzes the epimerization of the S- and R-forms, the enzyme allows the repair of both epimers of NAD(P)HX, a damaged form of NAD(P)H that is a result of enzymatic or heat-dependent hydration.</text>
</comment>
<dbReference type="GO" id="GO:0110051">
    <property type="term" value="P:metabolite repair"/>
    <property type="evidence" value="ECO:0007669"/>
    <property type="project" value="TreeGrafter"/>
</dbReference>
<dbReference type="InterPro" id="IPR017953">
    <property type="entry name" value="Carbohydrate_kinase_pred_CS"/>
</dbReference>
<dbReference type="InterPro" id="IPR000631">
    <property type="entry name" value="CARKD"/>
</dbReference>
<comment type="function">
    <text evidence="14 19">Bifunctional enzyme that catalyzes the epimerization of the S- and R-forms of NAD(P)HX and the dehydration of the S-form of NAD(P)HX at the expense of ADP, which is converted to AMP. This allows the repair of both epimers of NAD(P)HX, a damaged form of NAD(P)H that is a result of enzymatic or heat-dependent hydration.</text>
</comment>
<organism evidence="22 23">
    <name type="scientific">Halodesulfovibrio spirochaetisodalis</name>
    <dbReference type="NCBI Taxonomy" id="1560234"/>
    <lineage>
        <taxon>Bacteria</taxon>
        <taxon>Pseudomonadati</taxon>
        <taxon>Thermodesulfobacteriota</taxon>
        <taxon>Desulfovibrionia</taxon>
        <taxon>Desulfovibrionales</taxon>
        <taxon>Desulfovibrionaceae</taxon>
        <taxon>Halodesulfovibrio</taxon>
    </lineage>
</organism>
<gene>
    <name evidence="18" type="primary">nnrE</name>
    <name evidence="17" type="synonym">nnrD</name>
    <name evidence="22" type="ORF">SP90_03575</name>
</gene>
<dbReference type="RefSeq" id="WP_066852670.1">
    <property type="nucleotide sequence ID" value="NZ_JXMS01000004.1"/>
</dbReference>
<keyword evidence="5 18" id="KW-0479">Metal-binding</keyword>
<dbReference type="EMBL" id="JXMS01000004">
    <property type="protein sequence ID" value="OBQ55718.1"/>
    <property type="molecule type" value="Genomic_DNA"/>
</dbReference>
<feature type="binding site" evidence="17">
    <location>
        <begin position="425"/>
        <end position="429"/>
    </location>
    <ligand>
        <name>AMP</name>
        <dbReference type="ChEBI" id="CHEBI:456215"/>
    </ligand>
</feature>
<feature type="domain" description="YjeF N-terminal" evidence="21">
    <location>
        <begin position="12"/>
        <end position="224"/>
    </location>
</feature>
<keyword evidence="9 18" id="KW-0630">Potassium</keyword>
<dbReference type="AlphaFoldDB" id="A0A1B7XJL4"/>
<comment type="catalytic activity">
    <reaction evidence="2 18 19">
        <text>(6R)-NADPHX = (6S)-NADPHX</text>
        <dbReference type="Rhea" id="RHEA:32227"/>
        <dbReference type="ChEBI" id="CHEBI:64076"/>
        <dbReference type="ChEBI" id="CHEBI:64077"/>
        <dbReference type="EC" id="5.1.99.6"/>
    </reaction>
</comment>
<dbReference type="Gene3D" id="3.40.1190.20">
    <property type="match status" value="1"/>
</dbReference>
<dbReference type="EC" id="5.1.99.6" evidence="19"/>
<keyword evidence="7 17" id="KW-0067">ATP-binding</keyword>
<keyword evidence="6 17" id="KW-0547">Nucleotide-binding</keyword>
<keyword evidence="13" id="KW-0511">Multifunctional enzyme</keyword>
<comment type="similarity">
    <text evidence="18">Belongs to the NnrE/AIBP family.</text>
</comment>
<dbReference type="PANTHER" id="PTHR12592">
    <property type="entry name" value="ATP-DEPENDENT (S)-NAD(P)H-HYDRATE DEHYDRATASE FAMILY MEMBER"/>
    <property type="match status" value="1"/>
</dbReference>
<dbReference type="Pfam" id="PF01256">
    <property type="entry name" value="Carb_kinase"/>
    <property type="match status" value="1"/>
</dbReference>
<evidence type="ECO:0000259" key="21">
    <source>
        <dbReference type="PROSITE" id="PS51385"/>
    </source>
</evidence>
<feature type="binding site" evidence="18">
    <location>
        <begin position="62"/>
        <end position="66"/>
    </location>
    <ligand>
        <name>(6S)-NADPHX</name>
        <dbReference type="ChEBI" id="CHEBI:64076"/>
    </ligand>
</feature>
<dbReference type="PATRIC" id="fig|1560234.3.peg.2586"/>
<evidence type="ECO:0000259" key="20">
    <source>
        <dbReference type="PROSITE" id="PS51383"/>
    </source>
</evidence>
<evidence type="ECO:0000256" key="9">
    <source>
        <dbReference type="ARBA" id="ARBA00022958"/>
    </source>
</evidence>
<evidence type="ECO:0000256" key="2">
    <source>
        <dbReference type="ARBA" id="ARBA00000909"/>
    </source>
</evidence>
<evidence type="ECO:0000256" key="1">
    <source>
        <dbReference type="ARBA" id="ARBA00000013"/>
    </source>
</evidence>
<proteinExistence type="inferred from homology"/>
<keyword evidence="8 17" id="KW-0521">NADP</keyword>
<dbReference type="InterPro" id="IPR029056">
    <property type="entry name" value="Ribokinase-like"/>
</dbReference>
<evidence type="ECO:0000256" key="19">
    <source>
        <dbReference type="PIRNR" id="PIRNR017184"/>
    </source>
</evidence>
<feature type="binding site" evidence="17">
    <location>
        <position position="337"/>
    </location>
    <ligand>
        <name>(6S)-NADPHX</name>
        <dbReference type="ChEBI" id="CHEBI:64076"/>
    </ligand>
</feature>
<evidence type="ECO:0000256" key="11">
    <source>
        <dbReference type="ARBA" id="ARBA00023235"/>
    </source>
</evidence>
<comment type="function">
    <text evidence="18">Catalyzes the epimerization of the S- and R-forms of NAD(P)HX, a damaged form of NAD(P)H that is a result of enzymatic or heat-dependent hydration. This is a prerequisite for the S-specific NAD(P)H-hydrate dehydratase to allow the repair of both epimers of NAD(P)HX.</text>
</comment>
<evidence type="ECO:0000256" key="10">
    <source>
        <dbReference type="ARBA" id="ARBA00023027"/>
    </source>
</evidence>
<dbReference type="PROSITE" id="PS01050">
    <property type="entry name" value="YJEF_C_2"/>
    <property type="match status" value="1"/>
</dbReference>
<keyword evidence="23" id="KW-1185">Reference proteome</keyword>
<evidence type="ECO:0000256" key="18">
    <source>
        <dbReference type="HAMAP-Rule" id="MF_01966"/>
    </source>
</evidence>
<dbReference type="HAMAP" id="MF_01965">
    <property type="entry name" value="NADHX_dehydratase"/>
    <property type="match status" value="1"/>
</dbReference>
<dbReference type="PANTHER" id="PTHR12592:SF0">
    <property type="entry name" value="ATP-DEPENDENT (S)-NAD(P)H-HYDRATE DEHYDRATASE"/>
    <property type="match status" value="1"/>
</dbReference>
<dbReference type="GO" id="GO:0046872">
    <property type="term" value="F:metal ion binding"/>
    <property type="evidence" value="ECO:0007669"/>
    <property type="project" value="UniProtKB-UniRule"/>
</dbReference>
<dbReference type="Gene3D" id="3.40.50.10260">
    <property type="entry name" value="YjeF N-terminal domain"/>
    <property type="match status" value="1"/>
</dbReference>
<sequence length="521" mass="54925">MAYIPLPTPAEMNSWDTQAITTFGIREEILMENASREALHVLLRLTGSVAGKRVLAFMGSGNNGGDAAAVARHLHNLGAKVLLLHTKPVREYRKTTGYHFKLARTMGTPHTRLTAENAARLLQGEQPDIIIDGLLGTGMRGTLSSDKATLIEHINRLGKTAFVFALDIPSGLHGRLGTADPIAVQADATVTFEAAKCGLMMPEASTWTGDLHVRPIGIPAQVRDSHPSSCVGITEHILELRSPSFSTMHKGSAGKILIIGGSKGLTGAPHLASLGAMRSGAGYTTVASPALLTQEIKAGQPEILTVALGDADTWPTKIPNSLKDAIHHADSLVIGPGMGRSAEAASLLHKLIELHRPPTVFDADALYHLAEDKNLLQLLSDSDILTPHPGEMARLCQTTISEIQADRLSSAGLLADTFAGVLILKGAASCIAQKGYATAISPFCTPALAVAGSGDVLSGILGTHLAHGIPARDAACLGVYEHGLAGEFLEREYPARGNLPQEIAHALPKAVREYLCSTPTI</sequence>
<evidence type="ECO:0000256" key="13">
    <source>
        <dbReference type="ARBA" id="ARBA00023268"/>
    </source>
</evidence>
<name>A0A1B7XJL4_9BACT</name>
<dbReference type="InterPro" id="IPR030677">
    <property type="entry name" value="Nnr"/>
</dbReference>
<dbReference type="Proteomes" id="UP000091979">
    <property type="component" value="Unassembled WGS sequence"/>
</dbReference>
<comment type="catalytic activity">
    <reaction evidence="15 17 19">
        <text>(6S)-NADHX + ADP = AMP + phosphate + NADH + H(+)</text>
        <dbReference type="Rhea" id="RHEA:32223"/>
        <dbReference type="ChEBI" id="CHEBI:15378"/>
        <dbReference type="ChEBI" id="CHEBI:43474"/>
        <dbReference type="ChEBI" id="CHEBI:57945"/>
        <dbReference type="ChEBI" id="CHEBI:64074"/>
        <dbReference type="ChEBI" id="CHEBI:456215"/>
        <dbReference type="ChEBI" id="CHEBI:456216"/>
        <dbReference type="EC" id="4.2.1.136"/>
    </reaction>
</comment>
<dbReference type="SUPFAM" id="SSF64153">
    <property type="entry name" value="YjeF N-terminal domain-like"/>
    <property type="match status" value="1"/>
</dbReference>
<dbReference type="CDD" id="cd01171">
    <property type="entry name" value="YXKO-related"/>
    <property type="match status" value="1"/>
</dbReference>
<feature type="binding site" evidence="18">
    <location>
        <begin position="136"/>
        <end position="142"/>
    </location>
    <ligand>
        <name>(6S)-NADPHX</name>
        <dbReference type="ChEBI" id="CHEBI:64076"/>
    </ligand>
</feature>